<evidence type="ECO:0000313" key="9">
    <source>
        <dbReference type="Proteomes" id="UP000031202"/>
    </source>
</evidence>
<evidence type="ECO:0000256" key="2">
    <source>
        <dbReference type="ARBA" id="ARBA00022679"/>
    </source>
</evidence>
<dbReference type="NCBIfam" id="TIGR00675">
    <property type="entry name" value="dcm"/>
    <property type="match status" value="1"/>
</dbReference>
<dbReference type="Pfam" id="PF00145">
    <property type="entry name" value="DNA_methylase"/>
    <property type="match status" value="1"/>
</dbReference>
<dbReference type="RefSeq" id="WP_039411638.1">
    <property type="nucleotide sequence ID" value="NZ_JWSZ01000001.1"/>
</dbReference>
<evidence type="ECO:0000256" key="1">
    <source>
        <dbReference type="ARBA" id="ARBA00022603"/>
    </source>
</evidence>
<protein>
    <recommendedName>
        <fullName evidence="7">Cytosine-specific methyltransferase</fullName>
        <ecNumber evidence="7">2.1.1.37</ecNumber>
    </recommendedName>
</protein>
<dbReference type="Gene3D" id="3.40.50.150">
    <property type="entry name" value="Vaccinia Virus protein VP39"/>
    <property type="match status" value="1"/>
</dbReference>
<dbReference type="GO" id="GO:0032259">
    <property type="term" value="P:methylation"/>
    <property type="evidence" value="ECO:0007669"/>
    <property type="project" value="UniProtKB-KW"/>
</dbReference>
<dbReference type="AlphaFoldDB" id="A0A0B4CU52"/>
<gene>
    <name evidence="8" type="ORF">RM52_00740</name>
</gene>
<comment type="caution">
    <text evidence="8">The sequence shown here is derived from an EMBL/GenBank/DDBJ whole genome shotgun (WGS) entry which is preliminary data.</text>
</comment>
<dbReference type="PROSITE" id="PS00094">
    <property type="entry name" value="C5_MTASE_1"/>
    <property type="match status" value="1"/>
</dbReference>
<comment type="catalytic activity">
    <reaction evidence="7">
        <text>a 2'-deoxycytidine in DNA + S-adenosyl-L-methionine = a 5-methyl-2'-deoxycytidine in DNA + S-adenosyl-L-homocysteine + H(+)</text>
        <dbReference type="Rhea" id="RHEA:13681"/>
        <dbReference type="Rhea" id="RHEA-COMP:11369"/>
        <dbReference type="Rhea" id="RHEA-COMP:11370"/>
        <dbReference type="ChEBI" id="CHEBI:15378"/>
        <dbReference type="ChEBI" id="CHEBI:57856"/>
        <dbReference type="ChEBI" id="CHEBI:59789"/>
        <dbReference type="ChEBI" id="CHEBI:85452"/>
        <dbReference type="ChEBI" id="CHEBI:85454"/>
        <dbReference type="EC" id="2.1.1.37"/>
    </reaction>
</comment>
<dbReference type="GO" id="GO:0003886">
    <property type="term" value="F:DNA (cytosine-5-)-methyltransferase activity"/>
    <property type="evidence" value="ECO:0007669"/>
    <property type="project" value="UniProtKB-EC"/>
</dbReference>
<keyword evidence="4" id="KW-0680">Restriction system</keyword>
<feature type="active site" evidence="5">
    <location>
        <position position="81"/>
    </location>
</feature>
<dbReference type="PROSITE" id="PS51679">
    <property type="entry name" value="SAM_MT_C5"/>
    <property type="match status" value="1"/>
</dbReference>
<dbReference type="InterPro" id="IPR001525">
    <property type="entry name" value="C5_MeTfrase"/>
</dbReference>
<reference evidence="8 9" key="1">
    <citation type="submission" date="2014-12" db="EMBL/GenBank/DDBJ databases">
        <title>Genome sequencing of Microbacterium hominis TPW29.</title>
        <authorList>
            <person name="Tan P.W."/>
            <person name="Chan K.-G."/>
        </authorList>
    </citation>
    <scope>NUCLEOTIDE SEQUENCE [LARGE SCALE GENOMIC DNA]</scope>
    <source>
        <strain evidence="8 9">TPW29</strain>
    </source>
</reference>
<dbReference type="PANTHER" id="PTHR10629:SF52">
    <property type="entry name" value="DNA (CYTOSINE-5)-METHYLTRANSFERASE 1"/>
    <property type="match status" value="1"/>
</dbReference>
<dbReference type="Proteomes" id="UP000031202">
    <property type="component" value="Unassembled WGS sequence"/>
</dbReference>
<dbReference type="SUPFAM" id="SSF53335">
    <property type="entry name" value="S-adenosyl-L-methionine-dependent methyltransferases"/>
    <property type="match status" value="1"/>
</dbReference>
<dbReference type="Gene3D" id="3.90.120.10">
    <property type="entry name" value="DNA Methylase, subunit A, domain 2"/>
    <property type="match status" value="1"/>
</dbReference>
<evidence type="ECO:0000256" key="4">
    <source>
        <dbReference type="ARBA" id="ARBA00022747"/>
    </source>
</evidence>
<dbReference type="GO" id="GO:0009307">
    <property type="term" value="P:DNA restriction-modification system"/>
    <property type="evidence" value="ECO:0007669"/>
    <property type="project" value="UniProtKB-KW"/>
</dbReference>
<comment type="similarity">
    <text evidence="5 6">Belongs to the class I-like SAM-binding methyltransferase superfamily. C5-methyltransferase family.</text>
</comment>
<evidence type="ECO:0000256" key="6">
    <source>
        <dbReference type="RuleBase" id="RU000416"/>
    </source>
</evidence>
<keyword evidence="3 5" id="KW-0949">S-adenosyl-L-methionine</keyword>
<name>A0A0B4CU52_9MICO</name>
<dbReference type="EC" id="2.1.1.37" evidence="7"/>
<dbReference type="EMBL" id="JWSZ01000001">
    <property type="protein sequence ID" value="KIC59977.1"/>
    <property type="molecule type" value="Genomic_DNA"/>
</dbReference>
<dbReference type="PROSITE" id="PS00095">
    <property type="entry name" value="C5_MTASE_2"/>
    <property type="match status" value="1"/>
</dbReference>
<keyword evidence="2 5" id="KW-0808">Transferase</keyword>
<evidence type="ECO:0000256" key="3">
    <source>
        <dbReference type="ARBA" id="ARBA00022691"/>
    </source>
</evidence>
<dbReference type="InterPro" id="IPR018117">
    <property type="entry name" value="C5_DNA_meth_AS"/>
</dbReference>
<proteinExistence type="inferred from homology"/>
<dbReference type="InterPro" id="IPR029063">
    <property type="entry name" value="SAM-dependent_MTases_sf"/>
</dbReference>
<evidence type="ECO:0000256" key="7">
    <source>
        <dbReference type="RuleBase" id="RU000417"/>
    </source>
</evidence>
<dbReference type="GO" id="GO:0003677">
    <property type="term" value="F:DNA binding"/>
    <property type="evidence" value="ECO:0007669"/>
    <property type="project" value="TreeGrafter"/>
</dbReference>
<dbReference type="InterPro" id="IPR031303">
    <property type="entry name" value="C5_meth_CS"/>
</dbReference>
<dbReference type="GO" id="GO:0044027">
    <property type="term" value="P:negative regulation of gene expression via chromosomal CpG island methylation"/>
    <property type="evidence" value="ECO:0007669"/>
    <property type="project" value="TreeGrafter"/>
</dbReference>
<dbReference type="PANTHER" id="PTHR10629">
    <property type="entry name" value="CYTOSINE-SPECIFIC METHYLTRANSFERASE"/>
    <property type="match status" value="1"/>
</dbReference>
<keyword evidence="1 5" id="KW-0489">Methyltransferase</keyword>
<accession>A0A0B4CU52</accession>
<organism evidence="8 9">
    <name type="scientific">Microbacterium hominis</name>
    <dbReference type="NCBI Taxonomy" id="162426"/>
    <lineage>
        <taxon>Bacteria</taxon>
        <taxon>Bacillati</taxon>
        <taxon>Actinomycetota</taxon>
        <taxon>Actinomycetes</taxon>
        <taxon>Micrococcales</taxon>
        <taxon>Microbacteriaceae</taxon>
        <taxon>Microbacterium</taxon>
    </lineage>
</organism>
<evidence type="ECO:0000313" key="8">
    <source>
        <dbReference type="EMBL" id="KIC59977.1"/>
    </source>
</evidence>
<dbReference type="InterPro" id="IPR050390">
    <property type="entry name" value="C5-Methyltransferase"/>
</dbReference>
<evidence type="ECO:0000256" key="5">
    <source>
        <dbReference type="PROSITE-ProRule" id="PRU01016"/>
    </source>
</evidence>
<sequence length="365" mass="40118">MVAEPIRVLDLFAGAGGLTAGFHQADPRMTTVAAVELDPAAAGSFEATFGPGIVYNGSVSEWLSHAEMPPQVDIVVGGPPCQGFSTLGKRDEEDERNRLWRDYARVLLRVKPKYFVVENVSAFAKSSQYQLFVEATGPEGFLRDYAFEHRVLNAADYGAAQLRRRAVLIGYHRDLEFPGFPAPTHSALPASGLPAHKTVADVLGRVPKNPDRDHVSGTREFEFGGRVLNGSYSTRDLHWSRSYSPLSLARFAAIPAGGNRHDLPAELLARCWVDHKSGSGDVMGRLHRNRPSVTIRTEFFKPEKGRYLHPTLDRAITHYEAARLQGFTRGHRFVGSKTAIARQIGNAVPIPLGKAIASHLAESFR</sequence>
<dbReference type="PRINTS" id="PR00105">
    <property type="entry name" value="C5METTRFRASE"/>
</dbReference>